<reference evidence="1 2" key="1">
    <citation type="journal article" date="2023" name="Nucleic Acids Res.">
        <title>The hologenome of Daphnia magna reveals possible DNA methylation and microbiome-mediated evolution of the host genome.</title>
        <authorList>
            <person name="Chaturvedi A."/>
            <person name="Li X."/>
            <person name="Dhandapani V."/>
            <person name="Marshall H."/>
            <person name="Kissane S."/>
            <person name="Cuenca-Cambronero M."/>
            <person name="Asole G."/>
            <person name="Calvet F."/>
            <person name="Ruiz-Romero M."/>
            <person name="Marangio P."/>
            <person name="Guigo R."/>
            <person name="Rago D."/>
            <person name="Mirbahai L."/>
            <person name="Eastwood N."/>
            <person name="Colbourne J.K."/>
            <person name="Zhou J."/>
            <person name="Mallon E."/>
            <person name="Orsini L."/>
        </authorList>
    </citation>
    <scope>NUCLEOTIDE SEQUENCE [LARGE SCALE GENOMIC DNA]</scope>
    <source>
        <strain evidence="1">LRV0_1</strain>
    </source>
</reference>
<evidence type="ECO:0000313" key="1">
    <source>
        <dbReference type="EMBL" id="KAK4030524.1"/>
    </source>
</evidence>
<accession>A0ABR0AZT0</accession>
<keyword evidence="2" id="KW-1185">Reference proteome</keyword>
<sequence length="116" mass="13456">MEYGRDYYAGEKLDDHCEKYALVIWENGGDVENQCCCVNIKKIWIPEMLTNSKLYGPIDVYVVGWKGYNINYFEEEKDGRVLATGEDKEELRALGARELQRLRRMHESMQNAKVGG</sequence>
<protein>
    <submittedName>
        <fullName evidence="1">Uncharacterized protein</fullName>
    </submittedName>
</protein>
<dbReference type="EMBL" id="JAOYFB010000039">
    <property type="protein sequence ID" value="KAK4030524.1"/>
    <property type="molecule type" value="Genomic_DNA"/>
</dbReference>
<gene>
    <name evidence="1" type="ORF">OUZ56_023767</name>
</gene>
<name>A0ABR0AZT0_9CRUS</name>
<organism evidence="1 2">
    <name type="scientific">Daphnia magna</name>
    <dbReference type="NCBI Taxonomy" id="35525"/>
    <lineage>
        <taxon>Eukaryota</taxon>
        <taxon>Metazoa</taxon>
        <taxon>Ecdysozoa</taxon>
        <taxon>Arthropoda</taxon>
        <taxon>Crustacea</taxon>
        <taxon>Branchiopoda</taxon>
        <taxon>Diplostraca</taxon>
        <taxon>Cladocera</taxon>
        <taxon>Anomopoda</taxon>
        <taxon>Daphniidae</taxon>
        <taxon>Daphnia</taxon>
    </lineage>
</organism>
<dbReference type="Proteomes" id="UP001234178">
    <property type="component" value="Unassembled WGS sequence"/>
</dbReference>
<proteinExistence type="predicted"/>
<comment type="caution">
    <text evidence="1">The sequence shown here is derived from an EMBL/GenBank/DDBJ whole genome shotgun (WGS) entry which is preliminary data.</text>
</comment>
<evidence type="ECO:0000313" key="2">
    <source>
        <dbReference type="Proteomes" id="UP001234178"/>
    </source>
</evidence>